<protein>
    <submittedName>
        <fullName evidence="1">CdaR family protein</fullName>
    </submittedName>
</protein>
<dbReference type="Gene3D" id="2.170.120.40">
    <property type="entry name" value="YbbR-like domain"/>
    <property type="match status" value="2"/>
</dbReference>
<dbReference type="InterPro" id="IPR053154">
    <property type="entry name" value="c-di-AMP_regulator"/>
</dbReference>
<dbReference type="InterPro" id="IPR012505">
    <property type="entry name" value="YbbR"/>
</dbReference>
<dbReference type="KEGG" id="fms:M1R53_02290"/>
<dbReference type="Proteomes" id="UP000831151">
    <property type="component" value="Chromosome"/>
</dbReference>
<dbReference type="RefSeq" id="WP_249242931.1">
    <property type="nucleotide sequence ID" value="NZ_CP096649.1"/>
</dbReference>
<proteinExistence type="predicted"/>
<organism evidence="1 2">
    <name type="scientific">Fenollaria massiliensis</name>
    <dbReference type="NCBI Taxonomy" id="938288"/>
    <lineage>
        <taxon>Bacteria</taxon>
        <taxon>Bacillati</taxon>
        <taxon>Bacillota</taxon>
        <taxon>Clostridia</taxon>
        <taxon>Eubacteriales</taxon>
        <taxon>Fenollaria</taxon>
    </lineage>
</organism>
<reference evidence="1" key="1">
    <citation type="submission" date="2022-04" db="EMBL/GenBank/DDBJ databases">
        <title>Complete genome sequences of Ezakiella coagulans and Fenollaria massiliensis.</title>
        <authorList>
            <person name="France M.T."/>
            <person name="Clifford J."/>
            <person name="Narina S."/>
            <person name="Rutt L."/>
            <person name="Ravel J."/>
        </authorList>
    </citation>
    <scope>NUCLEOTIDE SEQUENCE</scope>
    <source>
        <strain evidence="1">C0061C2</strain>
    </source>
</reference>
<dbReference type="EMBL" id="CP096649">
    <property type="protein sequence ID" value="UQK59510.1"/>
    <property type="molecule type" value="Genomic_DNA"/>
</dbReference>
<keyword evidence="2" id="KW-1185">Reference proteome</keyword>
<sequence>MKFKMKKFKIKNKSNIIAKVVSVIVAIFLWYYVMGLVNPEETRTYRNINVAFKNIEYLNNTKLVNLGPNEAKVSVQVKGKKSELDNINENNIKAAIDFRGYDSGQVRIPVKAEIIGQYNTLQVTSVGPSEVIFNLDSVESYKKPIEVRQKGEVKENCALSDISMDVENVKLTGPESYLAKVDKVIAEIDLTNKDKPFTISSKLYAVDIKDNQIDQVSLYPQVVNINVQIDKTKSVPIETDFVSHLPSNYKIVNIKTNPQKLVIKGQDDIDSVNSIKTEKIEVSDAVEPKDGELVVKPILPQGVSLLDDSVKITVTYEVEEEAEKEIKVPIENFELVNLKDDMELRDTNEKFITIKLKGYKSVLDKIDEETFKLRADASNVTIEGKQQLRLELVTDKEYLDLINDTISLDFAMKNN</sequence>
<dbReference type="PANTHER" id="PTHR37804">
    <property type="entry name" value="CDAA REGULATORY PROTEIN CDAR"/>
    <property type="match status" value="1"/>
</dbReference>
<evidence type="ECO:0000313" key="2">
    <source>
        <dbReference type="Proteomes" id="UP000831151"/>
    </source>
</evidence>
<dbReference type="Gene3D" id="2.170.120.30">
    <property type="match status" value="2"/>
</dbReference>
<dbReference type="Pfam" id="PF07949">
    <property type="entry name" value="YbbR"/>
    <property type="match status" value="3"/>
</dbReference>
<gene>
    <name evidence="1" type="ORF">M1R53_02290</name>
</gene>
<dbReference type="AlphaFoldDB" id="A0A9E7DKC6"/>
<dbReference type="PANTHER" id="PTHR37804:SF1">
    <property type="entry name" value="CDAA REGULATORY PROTEIN CDAR"/>
    <property type="match status" value="1"/>
</dbReference>
<evidence type="ECO:0000313" key="1">
    <source>
        <dbReference type="EMBL" id="UQK59510.1"/>
    </source>
</evidence>
<accession>A0A9E7DKC6</accession>
<name>A0A9E7DKC6_9FIRM</name>